<dbReference type="EMBL" id="CAADRA010005153">
    <property type="protein sequence ID" value="VFT86116.1"/>
    <property type="molecule type" value="Genomic_DNA"/>
</dbReference>
<feature type="transmembrane region" description="Helical" evidence="1">
    <location>
        <begin position="459"/>
        <end position="480"/>
    </location>
</feature>
<name>A0A485KMP1_9STRA</name>
<evidence type="ECO:0000259" key="2">
    <source>
        <dbReference type="Pfam" id="PF01757"/>
    </source>
</evidence>
<feature type="transmembrane region" description="Helical" evidence="1">
    <location>
        <begin position="158"/>
        <end position="175"/>
    </location>
</feature>
<dbReference type="Pfam" id="PF01757">
    <property type="entry name" value="Acyl_transf_3"/>
    <property type="match status" value="1"/>
</dbReference>
<dbReference type="PANTHER" id="PTHR23028:SF134">
    <property type="entry name" value="PUTATIVE (AFU_ORTHOLOGUE AFUA_4G08520)-RELATED"/>
    <property type="match status" value="1"/>
</dbReference>
<feature type="transmembrane region" description="Helical" evidence="1">
    <location>
        <begin position="57"/>
        <end position="80"/>
    </location>
</feature>
<dbReference type="EMBL" id="VJMH01005132">
    <property type="protein sequence ID" value="KAF0700224.1"/>
    <property type="molecule type" value="Genomic_DNA"/>
</dbReference>
<proteinExistence type="predicted"/>
<accession>A0A485KMP1</accession>
<evidence type="ECO:0000256" key="1">
    <source>
        <dbReference type="SAM" id="Phobius"/>
    </source>
</evidence>
<reference evidence="3" key="2">
    <citation type="submission" date="2019-06" db="EMBL/GenBank/DDBJ databases">
        <title>Genomics analysis of Aphanomyces spp. identifies a new class of oomycete effector associated with host adaptation.</title>
        <authorList>
            <person name="Gaulin E."/>
        </authorList>
    </citation>
    <scope>NUCLEOTIDE SEQUENCE</scope>
    <source>
        <strain evidence="3">CBS 578.67</strain>
    </source>
</reference>
<feature type="transmembrane region" description="Helical" evidence="1">
    <location>
        <begin position="420"/>
        <end position="439"/>
    </location>
</feature>
<gene>
    <name evidence="4" type="primary">Aste57867_9233</name>
    <name evidence="3" type="ORF">As57867_009197</name>
    <name evidence="4" type="ORF">ASTE57867_9233</name>
</gene>
<dbReference type="InterPro" id="IPR002656">
    <property type="entry name" value="Acyl_transf_3_dom"/>
</dbReference>
<protein>
    <submittedName>
        <fullName evidence="4">Aste57867_9233 protein</fullName>
    </submittedName>
</protein>
<feature type="transmembrane region" description="Helical" evidence="1">
    <location>
        <begin position="100"/>
        <end position="118"/>
    </location>
</feature>
<dbReference type="GO" id="GO:0016747">
    <property type="term" value="F:acyltransferase activity, transferring groups other than amino-acyl groups"/>
    <property type="evidence" value="ECO:0007669"/>
    <property type="project" value="InterPro"/>
</dbReference>
<sequence>MADGSDAVGQGLVRRFADDGAAEDTKALLQDTDADPTVQQLASPTDLKPKPTKNAPLLWCDGIRGVASQIVFTFHLQYWFLFMEQYYGHTWFRALRAGNAAVEMFLILSGFVLSVRFFERMQVIERACALQDATTVRNVYVDAYHSIASTGLRRVPRLFGPVVIGGVVSIFYTWWRGYAIELGTLSIEMFKTLFIIYPGFNSTLWTLRVELEGSLFTLALCVLLSKLRYHHRVAVCLLALPIFHNQWGDWTGEKSHYFGCFVLGVLMANIITKQKHQLVHGPLPPRALNPAPVFPRAVPNTLGASLETLGISLCYLVYHAWGFVHGIWSATRHAIQRLPSRLETIVTNTAYVSLFLVGGYLFSYRPEYGPEYGLWHDAVHVVFVKEHARMLHRLGSCMILYAVCYSSWLQLFFASRLARYWGRISFLLYVLHWPLVLFLGDYIKPWALARGWSDERAKLFTAAVVYWLAHVLAHLATVYLDEPYVKWLASMEKRLEMKVAIASPIAADAHVA</sequence>
<keyword evidence="5" id="KW-1185">Reference proteome</keyword>
<dbReference type="PANTHER" id="PTHR23028">
    <property type="entry name" value="ACETYLTRANSFERASE"/>
    <property type="match status" value="1"/>
</dbReference>
<keyword evidence="1" id="KW-1133">Transmembrane helix</keyword>
<dbReference type="InterPro" id="IPR050879">
    <property type="entry name" value="Acyltransferase_3"/>
</dbReference>
<evidence type="ECO:0000313" key="3">
    <source>
        <dbReference type="EMBL" id="KAF0700224.1"/>
    </source>
</evidence>
<dbReference type="OrthoDB" id="76475at2759"/>
<keyword evidence="1" id="KW-0812">Transmembrane</keyword>
<reference evidence="4 5" key="1">
    <citation type="submission" date="2019-03" db="EMBL/GenBank/DDBJ databases">
        <authorList>
            <person name="Gaulin E."/>
            <person name="Dumas B."/>
        </authorList>
    </citation>
    <scope>NUCLEOTIDE SEQUENCE [LARGE SCALE GENOMIC DNA]</scope>
    <source>
        <strain evidence="4">CBS 568.67</strain>
    </source>
</reference>
<dbReference type="Proteomes" id="UP000332933">
    <property type="component" value="Unassembled WGS sequence"/>
</dbReference>
<evidence type="ECO:0000313" key="4">
    <source>
        <dbReference type="EMBL" id="VFT86116.1"/>
    </source>
</evidence>
<keyword evidence="1" id="KW-0472">Membrane</keyword>
<evidence type="ECO:0000313" key="5">
    <source>
        <dbReference type="Proteomes" id="UP000332933"/>
    </source>
</evidence>
<feature type="transmembrane region" description="Helical" evidence="1">
    <location>
        <begin position="394"/>
        <end position="414"/>
    </location>
</feature>
<organism evidence="4 5">
    <name type="scientific">Aphanomyces stellatus</name>
    <dbReference type="NCBI Taxonomy" id="120398"/>
    <lineage>
        <taxon>Eukaryota</taxon>
        <taxon>Sar</taxon>
        <taxon>Stramenopiles</taxon>
        <taxon>Oomycota</taxon>
        <taxon>Saprolegniomycetes</taxon>
        <taxon>Saprolegniales</taxon>
        <taxon>Verrucalvaceae</taxon>
        <taxon>Aphanomyces</taxon>
    </lineage>
</organism>
<dbReference type="AlphaFoldDB" id="A0A485KMP1"/>
<feature type="domain" description="Acyltransferase 3" evidence="2">
    <location>
        <begin position="58"/>
        <end position="275"/>
    </location>
</feature>